<keyword evidence="1" id="KW-0547">Nucleotide-binding</keyword>
<proteinExistence type="predicted"/>
<keyword evidence="4" id="KW-0808">Transferase</keyword>
<dbReference type="GO" id="GO:0007166">
    <property type="term" value="P:cell surface receptor signaling pathway"/>
    <property type="evidence" value="ECO:0007669"/>
    <property type="project" value="InterPro"/>
</dbReference>
<dbReference type="EMBL" id="QKWP01000516">
    <property type="protein sequence ID" value="RIB18784.1"/>
    <property type="molecule type" value="Genomic_DNA"/>
</dbReference>
<dbReference type="AlphaFoldDB" id="A0A397V8C0"/>
<dbReference type="STRING" id="44941.A0A397V8C0"/>
<keyword evidence="5" id="KW-1185">Reference proteome</keyword>
<evidence type="ECO:0000313" key="4">
    <source>
        <dbReference type="EMBL" id="RIB18784.1"/>
    </source>
</evidence>
<sequence length="427" mass="49392">MDIDDVRNMDTLDTNSEVLKCSLSLAGKLAEATQPFVPLISSVFVIVAEALKIYENAKHNKNICASLLVRVNIAKVNVEILQLQPRICDYKAFYRFVEILKKIKNFMNDVSNLTSWKRYAFANSVKETFEKLISEFDRSMDDLHFTMSIFNEQQRKLDQEYLNSDIEEMKQFLEIIAGGVTDVESKINTVIDEVQIINKKVNHLIHDPNNTINLKAVKINPKELDDLPDMGTNLTKKSIVKKIYRGNDVACKFTNVIDNGSSGSQRIQAQLVILGKLKECPNILKFYGLSNVNDDQVMVFEWADKGNLKELYEKNDISWEEKIHISLDICRGLIFLQSCDILHHDIRCKNIMMTMRHQPKIANFRYSRETDQNTTYIENVKDIVNWMAPEKMSGNRYNFKCEIFRSIFNLLDILPTVYNNSYRANIL</sequence>
<dbReference type="InterPro" id="IPR059179">
    <property type="entry name" value="MLKL-like_MCAfunc"/>
</dbReference>
<dbReference type="GO" id="GO:0097527">
    <property type="term" value="P:necroptotic signaling pathway"/>
    <property type="evidence" value="ECO:0007669"/>
    <property type="project" value="TreeGrafter"/>
</dbReference>
<dbReference type="GO" id="GO:0004672">
    <property type="term" value="F:protein kinase activity"/>
    <property type="evidence" value="ECO:0007669"/>
    <property type="project" value="InterPro"/>
</dbReference>
<keyword evidence="2" id="KW-0067">ATP-binding</keyword>
<evidence type="ECO:0000313" key="5">
    <source>
        <dbReference type="Proteomes" id="UP000266673"/>
    </source>
</evidence>
<dbReference type="SUPFAM" id="SSF56112">
    <property type="entry name" value="Protein kinase-like (PK-like)"/>
    <property type="match status" value="1"/>
</dbReference>
<reference evidence="4 5" key="1">
    <citation type="submission" date="2018-06" db="EMBL/GenBank/DDBJ databases">
        <title>Comparative genomics reveals the genomic features of Rhizophagus irregularis, R. cerebriforme, R. diaphanum and Gigaspora rosea, and their symbiotic lifestyle signature.</title>
        <authorList>
            <person name="Morin E."/>
            <person name="San Clemente H."/>
            <person name="Chen E.C.H."/>
            <person name="De La Providencia I."/>
            <person name="Hainaut M."/>
            <person name="Kuo A."/>
            <person name="Kohler A."/>
            <person name="Murat C."/>
            <person name="Tang N."/>
            <person name="Roy S."/>
            <person name="Loubradou J."/>
            <person name="Henrissat B."/>
            <person name="Grigoriev I.V."/>
            <person name="Corradi N."/>
            <person name="Roux C."/>
            <person name="Martin F.M."/>
        </authorList>
    </citation>
    <scope>NUCLEOTIDE SEQUENCE [LARGE SCALE GENOMIC DNA]</scope>
    <source>
        <strain evidence="4 5">DAOM 194757</strain>
    </source>
</reference>
<dbReference type="Proteomes" id="UP000266673">
    <property type="component" value="Unassembled WGS sequence"/>
</dbReference>
<dbReference type="InterPro" id="IPR001245">
    <property type="entry name" value="Ser-Thr/Tyr_kinase_cat_dom"/>
</dbReference>
<evidence type="ECO:0000256" key="1">
    <source>
        <dbReference type="ARBA" id="ARBA00022741"/>
    </source>
</evidence>
<feature type="domain" description="Protein kinase" evidence="3">
    <location>
        <begin position="224"/>
        <end position="427"/>
    </location>
</feature>
<gene>
    <name evidence="4" type="ORF">C2G38_2084748</name>
</gene>
<dbReference type="PROSITE" id="PS50011">
    <property type="entry name" value="PROTEIN_KINASE_DOM"/>
    <property type="match status" value="1"/>
</dbReference>
<accession>A0A397V8C0</accession>
<comment type="caution">
    <text evidence="4">The sequence shown here is derived from an EMBL/GenBank/DDBJ whole genome shotgun (WGS) entry which is preliminary data.</text>
</comment>
<keyword evidence="4" id="KW-0418">Kinase</keyword>
<dbReference type="InterPro" id="IPR008266">
    <property type="entry name" value="Tyr_kinase_AS"/>
</dbReference>
<dbReference type="InterPro" id="IPR051681">
    <property type="entry name" value="Ser/Thr_Kinases-Pseudokinases"/>
</dbReference>
<protein>
    <submittedName>
        <fullName evidence="4">Kinase-like domain-containing protein</fullName>
    </submittedName>
</protein>
<dbReference type="InterPro" id="IPR036537">
    <property type="entry name" value="Adaptor_Cbl_N_dom_sf"/>
</dbReference>
<dbReference type="GO" id="GO:0005524">
    <property type="term" value="F:ATP binding"/>
    <property type="evidence" value="ECO:0007669"/>
    <property type="project" value="UniProtKB-KW"/>
</dbReference>
<dbReference type="CDD" id="cd21037">
    <property type="entry name" value="MLKL_NTD"/>
    <property type="match status" value="1"/>
</dbReference>
<organism evidence="4 5">
    <name type="scientific">Gigaspora rosea</name>
    <dbReference type="NCBI Taxonomy" id="44941"/>
    <lineage>
        <taxon>Eukaryota</taxon>
        <taxon>Fungi</taxon>
        <taxon>Fungi incertae sedis</taxon>
        <taxon>Mucoromycota</taxon>
        <taxon>Glomeromycotina</taxon>
        <taxon>Glomeromycetes</taxon>
        <taxon>Diversisporales</taxon>
        <taxon>Gigasporaceae</taxon>
        <taxon>Gigaspora</taxon>
    </lineage>
</organism>
<name>A0A397V8C0_9GLOM</name>
<dbReference type="InterPro" id="IPR000719">
    <property type="entry name" value="Prot_kinase_dom"/>
</dbReference>
<dbReference type="Gene3D" id="1.10.510.10">
    <property type="entry name" value="Transferase(Phosphotransferase) domain 1"/>
    <property type="match status" value="1"/>
</dbReference>
<dbReference type="Pfam" id="PF07714">
    <property type="entry name" value="PK_Tyr_Ser-Thr"/>
    <property type="match status" value="1"/>
</dbReference>
<evidence type="ECO:0000259" key="3">
    <source>
        <dbReference type="PROSITE" id="PS50011"/>
    </source>
</evidence>
<dbReference type="InterPro" id="IPR011009">
    <property type="entry name" value="Kinase-like_dom_sf"/>
</dbReference>
<dbReference type="Gene3D" id="1.20.930.20">
    <property type="entry name" value="Adaptor protein Cbl, N-terminal domain"/>
    <property type="match status" value="1"/>
</dbReference>
<dbReference type="PANTHER" id="PTHR44329">
    <property type="entry name" value="SERINE/THREONINE-PROTEIN KINASE TNNI3K-RELATED"/>
    <property type="match status" value="1"/>
</dbReference>
<dbReference type="OrthoDB" id="2419072at2759"/>
<dbReference type="PROSITE" id="PS00109">
    <property type="entry name" value="PROTEIN_KINASE_TYR"/>
    <property type="match status" value="1"/>
</dbReference>
<dbReference type="PANTHER" id="PTHR44329:SF298">
    <property type="entry name" value="MIXED LINEAGE KINASE DOMAIN-LIKE PROTEIN"/>
    <property type="match status" value="1"/>
</dbReference>
<evidence type="ECO:0000256" key="2">
    <source>
        <dbReference type="ARBA" id="ARBA00022840"/>
    </source>
</evidence>